<proteinExistence type="predicted"/>
<gene>
    <name evidence="1" type="ORF">RAG0_04026</name>
</gene>
<protein>
    <submittedName>
        <fullName evidence="1">Uncharacterized protein</fullName>
    </submittedName>
</protein>
<dbReference type="AlphaFoldDB" id="A0A1E1KBE4"/>
<organism evidence="1 2">
    <name type="scientific">Rhynchosporium agropyri</name>
    <dbReference type="NCBI Taxonomy" id="914238"/>
    <lineage>
        <taxon>Eukaryota</taxon>
        <taxon>Fungi</taxon>
        <taxon>Dikarya</taxon>
        <taxon>Ascomycota</taxon>
        <taxon>Pezizomycotina</taxon>
        <taxon>Leotiomycetes</taxon>
        <taxon>Helotiales</taxon>
        <taxon>Ploettnerulaceae</taxon>
        <taxon>Rhynchosporium</taxon>
    </lineage>
</organism>
<reference evidence="2" key="1">
    <citation type="submission" date="2016-03" db="EMBL/GenBank/DDBJ databases">
        <authorList>
            <person name="Guldener U."/>
        </authorList>
    </citation>
    <scope>NUCLEOTIDE SEQUENCE [LARGE SCALE GENOMIC DNA]</scope>
    <source>
        <strain evidence="2">04CH-RAC-A.6.1</strain>
    </source>
</reference>
<keyword evidence="2" id="KW-1185">Reference proteome</keyword>
<accession>A0A1E1KBE4</accession>
<sequence length="69" mass="7666">MASFPAVKSFYGNCLSADHFIGNQNKIKQQIKLSESGNSELVTLHYHDDQLTPSIQIISNHVLTSSTYP</sequence>
<evidence type="ECO:0000313" key="1">
    <source>
        <dbReference type="EMBL" id="CZS93994.1"/>
    </source>
</evidence>
<dbReference type="EMBL" id="FJUX01000017">
    <property type="protein sequence ID" value="CZS93994.1"/>
    <property type="molecule type" value="Genomic_DNA"/>
</dbReference>
<evidence type="ECO:0000313" key="2">
    <source>
        <dbReference type="Proteomes" id="UP000178912"/>
    </source>
</evidence>
<name>A0A1E1KBE4_9HELO</name>
<dbReference type="Proteomes" id="UP000178912">
    <property type="component" value="Unassembled WGS sequence"/>
</dbReference>